<evidence type="ECO:0000313" key="3">
    <source>
        <dbReference type="Proteomes" id="UP000435112"/>
    </source>
</evidence>
<accession>A0A6A3HWL7</accession>
<gene>
    <name evidence="2" type="ORF">PR002_g26289</name>
</gene>
<dbReference type="EMBL" id="QXFU01003732">
    <property type="protein sequence ID" value="KAE8973135.1"/>
    <property type="molecule type" value="Genomic_DNA"/>
</dbReference>
<evidence type="ECO:0008006" key="4">
    <source>
        <dbReference type="Google" id="ProtNLM"/>
    </source>
</evidence>
<dbReference type="OrthoDB" id="10393845at2759"/>
<name>A0A6A3HWL7_9STRA</name>
<feature type="chain" id="PRO_5025547152" description="Secreted protein" evidence="1">
    <location>
        <begin position="21"/>
        <end position="104"/>
    </location>
</feature>
<feature type="signal peptide" evidence="1">
    <location>
        <begin position="1"/>
        <end position="20"/>
    </location>
</feature>
<reference evidence="2 3" key="1">
    <citation type="submission" date="2018-09" db="EMBL/GenBank/DDBJ databases">
        <title>Genomic investigation of the strawberry pathogen Phytophthora fragariae indicates pathogenicity is determined by transcriptional variation in three key races.</title>
        <authorList>
            <person name="Adams T.M."/>
            <person name="Armitage A.D."/>
            <person name="Sobczyk M.K."/>
            <person name="Bates H.J."/>
            <person name="Dunwell J.M."/>
            <person name="Nellist C.F."/>
            <person name="Harrison R.J."/>
        </authorList>
    </citation>
    <scope>NUCLEOTIDE SEQUENCE [LARGE SCALE GENOMIC DNA]</scope>
    <source>
        <strain evidence="2 3">SCRP324</strain>
    </source>
</reference>
<protein>
    <recommendedName>
        <fullName evidence="4">Secreted protein</fullName>
    </recommendedName>
</protein>
<sequence>MLSPRSRFLLSRVCLSRASATALCMSLTLARSRSKLASISAEVRAGCTLGVTSGPRYTACSGDGGSRPVKSSPGVFPDSDGTAVWLRLACTIGISLGQSLWLSL</sequence>
<dbReference type="Proteomes" id="UP000435112">
    <property type="component" value="Unassembled WGS sequence"/>
</dbReference>
<dbReference type="AlphaFoldDB" id="A0A6A3HWL7"/>
<proteinExistence type="predicted"/>
<evidence type="ECO:0000256" key="1">
    <source>
        <dbReference type="SAM" id="SignalP"/>
    </source>
</evidence>
<evidence type="ECO:0000313" key="2">
    <source>
        <dbReference type="EMBL" id="KAE8973135.1"/>
    </source>
</evidence>
<organism evidence="2 3">
    <name type="scientific">Phytophthora rubi</name>
    <dbReference type="NCBI Taxonomy" id="129364"/>
    <lineage>
        <taxon>Eukaryota</taxon>
        <taxon>Sar</taxon>
        <taxon>Stramenopiles</taxon>
        <taxon>Oomycota</taxon>
        <taxon>Peronosporomycetes</taxon>
        <taxon>Peronosporales</taxon>
        <taxon>Peronosporaceae</taxon>
        <taxon>Phytophthora</taxon>
    </lineage>
</organism>
<keyword evidence="1" id="KW-0732">Signal</keyword>
<comment type="caution">
    <text evidence="2">The sequence shown here is derived from an EMBL/GenBank/DDBJ whole genome shotgun (WGS) entry which is preliminary data.</text>
</comment>